<evidence type="ECO:0000256" key="2">
    <source>
        <dbReference type="ARBA" id="ARBA00022679"/>
    </source>
</evidence>
<dbReference type="GO" id="GO:0035243">
    <property type="term" value="F:protein-arginine omega-N symmetric methyltransferase activity"/>
    <property type="evidence" value="ECO:0007669"/>
    <property type="project" value="TreeGrafter"/>
</dbReference>
<reference evidence="4 5" key="1">
    <citation type="submission" date="2020-03" db="EMBL/GenBank/DDBJ databases">
        <title>Sphingomonas sp. nov., isolated from fish.</title>
        <authorList>
            <person name="Hyun D.-W."/>
            <person name="Bae J.-W."/>
        </authorList>
    </citation>
    <scope>NUCLEOTIDE SEQUENCE [LARGE SCALE GENOMIC DNA]</scope>
    <source>
        <strain evidence="4 5">HDW15C</strain>
    </source>
</reference>
<dbReference type="Proteomes" id="UP000502502">
    <property type="component" value="Chromosome"/>
</dbReference>
<organism evidence="4 5">
    <name type="scientific">Sphingomonas sinipercae</name>
    <dbReference type="NCBI Taxonomy" id="2714944"/>
    <lineage>
        <taxon>Bacteria</taxon>
        <taxon>Pseudomonadati</taxon>
        <taxon>Pseudomonadota</taxon>
        <taxon>Alphaproteobacteria</taxon>
        <taxon>Sphingomonadales</taxon>
        <taxon>Sphingomonadaceae</taxon>
        <taxon>Sphingomonas</taxon>
    </lineage>
</organism>
<evidence type="ECO:0000256" key="3">
    <source>
        <dbReference type="SAM" id="MobiDB-lite"/>
    </source>
</evidence>
<gene>
    <name evidence="4" type="ORF">G7078_02505</name>
</gene>
<dbReference type="InterPro" id="IPR029063">
    <property type="entry name" value="SAM-dependent_MTases_sf"/>
</dbReference>
<evidence type="ECO:0000313" key="5">
    <source>
        <dbReference type="Proteomes" id="UP000502502"/>
    </source>
</evidence>
<dbReference type="Gene3D" id="3.40.50.12710">
    <property type="match status" value="1"/>
</dbReference>
<feature type="region of interest" description="Disordered" evidence="3">
    <location>
        <begin position="1"/>
        <end position="30"/>
    </location>
</feature>
<dbReference type="PANTHER" id="PTHR12049:SF7">
    <property type="entry name" value="PROTEIN ARGININE METHYLTRANSFERASE NDUFAF7, MITOCHONDRIAL"/>
    <property type="match status" value="1"/>
</dbReference>
<keyword evidence="5" id="KW-1185">Reference proteome</keyword>
<sequence length="359" mass="38427">MAVAAADPWRSLSDGDREQAQGPRRTDGRDCKRLLTPLERALRERIRSDGPITLEAYMEACNAYYYATRDPLGASGDFTTAPEISQMFGELVGACLADCWTRAGRPGKAIYAELGPGRGTLAADALRTMRMAGLEPPVHLVETSPVLREAQAQAVPGAIWHDSIDDLPQAPLTVVANEFFDALPVRQFVDGVERRVSVAAGGLAFDRDGQVVEQSPARAEAAAALSGSIATNGGVALVIDYGHAKSAPGETLQALHGHKFAAVLDRPGEQDLTAHVDFEALAEAARSAGAKASPVVTQGLWLERLGIAARAASLARRHPDRTEEIAASHRRLCDPQEMGSLFKVMAIHAPEWPRPEGFE</sequence>
<dbReference type="Pfam" id="PF02636">
    <property type="entry name" value="Methyltransf_28"/>
    <property type="match status" value="2"/>
</dbReference>
<evidence type="ECO:0000256" key="1">
    <source>
        <dbReference type="ARBA" id="ARBA00022603"/>
    </source>
</evidence>
<keyword evidence="1 4" id="KW-0489">Methyltransferase</keyword>
<dbReference type="InterPro" id="IPR003788">
    <property type="entry name" value="NDUFAF7"/>
</dbReference>
<name>A0A6G7ZLJ1_9SPHN</name>
<accession>A0A6G7ZLJ1</accession>
<protein>
    <submittedName>
        <fullName evidence="4">Class I SAM-dependent methyltransferase</fullName>
    </submittedName>
</protein>
<proteinExistence type="predicted"/>
<dbReference type="EMBL" id="CP049871">
    <property type="protein sequence ID" value="QIL01766.1"/>
    <property type="molecule type" value="Genomic_DNA"/>
</dbReference>
<dbReference type="KEGG" id="ssin:G7078_02505"/>
<feature type="compositionally biased region" description="Basic and acidic residues" evidence="3">
    <location>
        <begin position="13"/>
        <end position="30"/>
    </location>
</feature>
<dbReference type="GO" id="GO:0032259">
    <property type="term" value="P:methylation"/>
    <property type="evidence" value="ECO:0007669"/>
    <property type="project" value="UniProtKB-KW"/>
</dbReference>
<dbReference type="AlphaFoldDB" id="A0A6G7ZLJ1"/>
<keyword evidence="2 4" id="KW-0808">Transferase</keyword>
<dbReference type="SUPFAM" id="SSF53335">
    <property type="entry name" value="S-adenosyl-L-methionine-dependent methyltransferases"/>
    <property type="match status" value="1"/>
</dbReference>
<evidence type="ECO:0000313" key="4">
    <source>
        <dbReference type="EMBL" id="QIL01766.1"/>
    </source>
</evidence>
<dbReference type="InterPro" id="IPR038375">
    <property type="entry name" value="NDUFAF7_sf"/>
</dbReference>
<dbReference type="PANTHER" id="PTHR12049">
    <property type="entry name" value="PROTEIN ARGININE METHYLTRANSFERASE NDUFAF7, MITOCHONDRIAL"/>
    <property type="match status" value="1"/>
</dbReference>